<protein>
    <submittedName>
        <fullName evidence="2">EAL domain-containing protein</fullName>
    </submittedName>
</protein>
<evidence type="ECO:0000313" key="2">
    <source>
        <dbReference type="EMBL" id="WAR45595.1"/>
    </source>
</evidence>
<dbReference type="SUPFAM" id="SSF141868">
    <property type="entry name" value="EAL domain-like"/>
    <property type="match status" value="1"/>
</dbReference>
<dbReference type="Proteomes" id="UP001162780">
    <property type="component" value="Chromosome"/>
</dbReference>
<dbReference type="InterPro" id="IPR001633">
    <property type="entry name" value="EAL_dom"/>
</dbReference>
<evidence type="ECO:0000259" key="1">
    <source>
        <dbReference type="PROSITE" id="PS50883"/>
    </source>
</evidence>
<dbReference type="SMART" id="SM00052">
    <property type="entry name" value="EAL"/>
    <property type="match status" value="1"/>
</dbReference>
<gene>
    <name evidence="2" type="ORF">NM686_003515</name>
</gene>
<dbReference type="PROSITE" id="PS50883">
    <property type="entry name" value="EAL"/>
    <property type="match status" value="1"/>
</dbReference>
<dbReference type="CDD" id="cd01948">
    <property type="entry name" value="EAL"/>
    <property type="match status" value="1"/>
</dbReference>
<proteinExistence type="predicted"/>
<sequence length="298" mass="32749">MSLPVTALQQVSRALVPGLTGMVGHHADLTLHSAFQPILDLRDGRNIGFEGLVRVLRAEGGSVTPLALFDLARDEAELVHVDRLCRALHVCNFVRLDAGDGLLFLNVNPVVSIRGRFFGPFFEEFLSQVGLPPERVVIEILEGSVLDDQQLADSIAFYRERGCLVAIDDFGVGHSNFGRIWQIKPDIVKLDRSMLTFARANECARRALPSLVTILREAGCLVIVEGVEDEFEAMLALESRADFAQGYYFGFPAVVPNAQTATAKWRALLERSEGTMAEVVARACRDVGELGTRLRQSA</sequence>
<reference evidence="2" key="1">
    <citation type="submission" date="2022-11" db="EMBL/GenBank/DDBJ databases">
        <title>Methylomonas rapida sp. nov., Carotenoid-Producing Obligate Methanotrophs with High Growth Characteristics and Biotechnological Potential.</title>
        <authorList>
            <person name="Tikhonova E.N."/>
            <person name="Suleimanov R.Z."/>
            <person name="Miroshnikov K."/>
            <person name="Oshkin I.Y."/>
            <person name="Belova S.E."/>
            <person name="Danilova O.V."/>
            <person name="Ashikhmin A."/>
            <person name="Konopkin A."/>
            <person name="But S.Y."/>
            <person name="Khmelenina V.N."/>
            <person name="Kuznetsov N."/>
            <person name="Pimenov N.V."/>
            <person name="Dedysh S.N."/>
        </authorList>
    </citation>
    <scope>NUCLEOTIDE SEQUENCE</scope>
    <source>
        <strain evidence="2">MP1</strain>
    </source>
</reference>
<dbReference type="Pfam" id="PF00563">
    <property type="entry name" value="EAL"/>
    <property type="match status" value="1"/>
</dbReference>
<dbReference type="InterPro" id="IPR050706">
    <property type="entry name" value="Cyclic-di-GMP_PDE-like"/>
</dbReference>
<organism evidence="2 3">
    <name type="scientific">Methylomonas rapida</name>
    <dbReference type="NCBI Taxonomy" id="2963939"/>
    <lineage>
        <taxon>Bacteria</taxon>
        <taxon>Pseudomonadati</taxon>
        <taxon>Pseudomonadota</taxon>
        <taxon>Gammaproteobacteria</taxon>
        <taxon>Methylococcales</taxon>
        <taxon>Methylococcaceae</taxon>
        <taxon>Methylomonas</taxon>
    </lineage>
</organism>
<dbReference type="EMBL" id="CP113517">
    <property type="protein sequence ID" value="WAR45595.1"/>
    <property type="molecule type" value="Genomic_DNA"/>
</dbReference>
<name>A0ABY7GM66_9GAMM</name>
<evidence type="ECO:0000313" key="3">
    <source>
        <dbReference type="Proteomes" id="UP001162780"/>
    </source>
</evidence>
<keyword evidence="3" id="KW-1185">Reference proteome</keyword>
<feature type="domain" description="EAL" evidence="1">
    <location>
        <begin position="12"/>
        <end position="266"/>
    </location>
</feature>
<dbReference type="PANTHER" id="PTHR33121:SF76">
    <property type="entry name" value="SIGNALING PROTEIN"/>
    <property type="match status" value="1"/>
</dbReference>
<dbReference type="RefSeq" id="WP_255186504.1">
    <property type="nucleotide sequence ID" value="NZ_CP113517.1"/>
</dbReference>
<accession>A0ABY7GM66</accession>
<dbReference type="PANTHER" id="PTHR33121">
    <property type="entry name" value="CYCLIC DI-GMP PHOSPHODIESTERASE PDEF"/>
    <property type="match status" value="1"/>
</dbReference>
<dbReference type="InterPro" id="IPR035919">
    <property type="entry name" value="EAL_sf"/>
</dbReference>
<dbReference type="Gene3D" id="3.20.20.450">
    <property type="entry name" value="EAL domain"/>
    <property type="match status" value="1"/>
</dbReference>